<dbReference type="AlphaFoldDB" id="A0A498SEG9"/>
<evidence type="ECO:0000313" key="4">
    <source>
        <dbReference type="Proteomes" id="UP000276991"/>
    </source>
</evidence>
<dbReference type="Pfam" id="PF00781">
    <property type="entry name" value="DAGK_cat"/>
    <property type="match status" value="1"/>
</dbReference>
<dbReference type="PANTHER" id="PTHR12358">
    <property type="entry name" value="SPHINGOSINE KINASE"/>
    <property type="match status" value="1"/>
</dbReference>
<evidence type="ECO:0000256" key="1">
    <source>
        <dbReference type="SAM" id="Phobius"/>
    </source>
</evidence>
<dbReference type="PANTHER" id="PTHR12358:SF31">
    <property type="entry name" value="ACYLGLYCEROL KINASE, MITOCHONDRIAL"/>
    <property type="match status" value="1"/>
</dbReference>
<dbReference type="InterPro" id="IPR016064">
    <property type="entry name" value="NAD/diacylglycerol_kinase_sf"/>
</dbReference>
<dbReference type="InterPro" id="IPR001206">
    <property type="entry name" value="Diacylglycerol_kinase_cat_dom"/>
</dbReference>
<dbReference type="GO" id="GO:0005739">
    <property type="term" value="C:mitochondrion"/>
    <property type="evidence" value="ECO:0007669"/>
    <property type="project" value="TreeGrafter"/>
</dbReference>
<protein>
    <recommendedName>
        <fullName evidence="2">DAGKc domain-containing protein</fullName>
    </recommendedName>
</protein>
<dbReference type="Gene3D" id="3.40.50.10330">
    <property type="entry name" value="Probable inorganic polyphosphate/atp-NAD kinase, domain 1"/>
    <property type="match status" value="1"/>
</dbReference>
<dbReference type="Proteomes" id="UP000276991">
    <property type="component" value="Unassembled WGS sequence"/>
</dbReference>
<feature type="transmembrane region" description="Helical" evidence="1">
    <location>
        <begin position="527"/>
        <end position="551"/>
    </location>
</feature>
<keyword evidence="1" id="KW-0472">Membrane</keyword>
<dbReference type="InterPro" id="IPR017438">
    <property type="entry name" value="ATP-NAD_kinase_N"/>
</dbReference>
<gene>
    <name evidence="3" type="ORF">NAV_LOCUS2322</name>
</gene>
<dbReference type="STRING" id="6277.A0A498SEG9"/>
<proteinExistence type="predicted"/>
<evidence type="ECO:0000259" key="2">
    <source>
        <dbReference type="PROSITE" id="PS50146"/>
    </source>
</evidence>
<evidence type="ECO:0000313" key="3">
    <source>
        <dbReference type="EMBL" id="VBB27492.1"/>
    </source>
</evidence>
<keyword evidence="1" id="KW-1133">Transmembrane helix</keyword>
<dbReference type="SUPFAM" id="SSF111331">
    <property type="entry name" value="NAD kinase/diacylglycerol kinase-like"/>
    <property type="match status" value="1"/>
</dbReference>
<dbReference type="GO" id="GO:0001729">
    <property type="term" value="F:ceramide kinase activity"/>
    <property type="evidence" value="ECO:0007669"/>
    <property type="project" value="TreeGrafter"/>
</dbReference>
<dbReference type="GO" id="GO:0047620">
    <property type="term" value="F:acylglycerol kinase activity"/>
    <property type="evidence" value="ECO:0007669"/>
    <property type="project" value="TreeGrafter"/>
</dbReference>
<keyword evidence="1" id="KW-0812">Transmembrane</keyword>
<name>A0A498SEG9_ACAVI</name>
<reference evidence="3 4" key="1">
    <citation type="submission" date="2018-08" db="EMBL/GenBank/DDBJ databases">
        <authorList>
            <person name="Laetsch R D."/>
            <person name="Stevens L."/>
            <person name="Kumar S."/>
            <person name="Blaxter L. M."/>
        </authorList>
    </citation>
    <scope>NUCLEOTIDE SEQUENCE [LARGE SCALE GENOMIC DNA]</scope>
</reference>
<accession>A0A498SEG9</accession>
<dbReference type="InterPro" id="IPR050187">
    <property type="entry name" value="Lipid_Phosphate_FormReg"/>
</dbReference>
<dbReference type="OrthoDB" id="9979394at2759"/>
<dbReference type="EMBL" id="UPTC01000239">
    <property type="protein sequence ID" value="VBB27492.1"/>
    <property type="molecule type" value="Genomic_DNA"/>
</dbReference>
<keyword evidence="4" id="KW-1185">Reference proteome</keyword>
<feature type="domain" description="DAGKc" evidence="2">
    <location>
        <begin position="62"/>
        <end position="203"/>
    </location>
</feature>
<dbReference type="GO" id="GO:0016020">
    <property type="term" value="C:membrane"/>
    <property type="evidence" value="ECO:0007669"/>
    <property type="project" value="TreeGrafter"/>
</dbReference>
<dbReference type="GO" id="GO:0046513">
    <property type="term" value="P:ceramide biosynthetic process"/>
    <property type="evidence" value="ECO:0007669"/>
    <property type="project" value="TreeGrafter"/>
</dbReference>
<dbReference type="GO" id="GO:0004143">
    <property type="term" value="F:ATP-dependent diacylglycerol kinase activity"/>
    <property type="evidence" value="ECO:0007669"/>
    <property type="project" value="TreeGrafter"/>
</dbReference>
<sequence>MRMKFANIPRRVWEHKKKSALASFVAYFTGWKTYGWKRDCDIRAVYAQEAKKFGDVPLASGERLRRVTVLVDTTCAGAFDNFKKNALPLFNLAGLQVDIIKPTDISEFKTIAEHIDIAECDALYIIGGDSSLSTVLSAVYHQKNDSPLPIGVFPGGSENRSLIGLVPNVFTIQNDIRPYCESAMALIEEQIRPIYLLSIRLENLESSTNEEKQPFYGISGLYAGWYDRVESNKNKLWYWGGLKRWIAYITAYLRSLKQYPEIELNMICEEYCVGCCKCRPQSMVEETKQQRNKQWWHYIIGSRNYTSANNMKPQMDYSTIQNKNCGKTKEMKMKTIDVTFENTQDQASLFKACGLRVRTGGAGHSRISLLIDGWTRCQTKQLSASPNTDFYQNDLFVKSVVLTFSSKFEKKEAKRLPKVDEELHTRTIFEPVSVETRPARTKSKIRSKLKWKEDIDLNEKIEEWKDAKTEGSKDSKIEGSKDSTTNSARAIRLNIKDTKEFDQIETIVANEKLGKSKDSTDELQQSILWIIIRKILEEILIWLIVIIILIIRRFL</sequence>
<dbReference type="PROSITE" id="PS50146">
    <property type="entry name" value="DAGK"/>
    <property type="match status" value="1"/>
</dbReference>
<dbReference type="GO" id="GO:0046512">
    <property type="term" value="P:sphingosine biosynthetic process"/>
    <property type="evidence" value="ECO:0007669"/>
    <property type="project" value="TreeGrafter"/>
</dbReference>
<organism evidence="3 4">
    <name type="scientific">Acanthocheilonema viteae</name>
    <name type="common">Filarial nematode worm</name>
    <name type="synonym">Dipetalonema viteae</name>
    <dbReference type="NCBI Taxonomy" id="6277"/>
    <lineage>
        <taxon>Eukaryota</taxon>
        <taxon>Metazoa</taxon>
        <taxon>Ecdysozoa</taxon>
        <taxon>Nematoda</taxon>
        <taxon>Chromadorea</taxon>
        <taxon>Rhabditida</taxon>
        <taxon>Spirurina</taxon>
        <taxon>Spiruromorpha</taxon>
        <taxon>Filarioidea</taxon>
        <taxon>Onchocercidae</taxon>
        <taxon>Acanthocheilonema</taxon>
    </lineage>
</organism>